<accession>A0A3D8PRR7</accession>
<dbReference type="EMBL" id="PIOC01000015">
    <property type="protein sequence ID" value="RDW18813.1"/>
    <property type="molecule type" value="Genomic_DNA"/>
</dbReference>
<proteinExistence type="predicted"/>
<organism evidence="2 3">
    <name type="scientific">Oceanobacillus arenosus</name>
    <dbReference type="NCBI Taxonomy" id="1229153"/>
    <lineage>
        <taxon>Bacteria</taxon>
        <taxon>Bacillati</taxon>
        <taxon>Bacillota</taxon>
        <taxon>Bacilli</taxon>
        <taxon>Bacillales</taxon>
        <taxon>Bacillaceae</taxon>
        <taxon>Oceanobacillus</taxon>
    </lineage>
</organism>
<reference evidence="3" key="1">
    <citation type="submission" date="2017-11" db="EMBL/GenBank/DDBJ databases">
        <authorList>
            <person name="Zhu W."/>
        </authorList>
    </citation>
    <scope>NUCLEOTIDE SEQUENCE [LARGE SCALE GENOMIC DNA]</scope>
    <source>
        <strain evidence="3">CAU 1183</strain>
    </source>
</reference>
<protein>
    <submittedName>
        <fullName evidence="2">Uncharacterized protein</fullName>
    </submittedName>
</protein>
<keyword evidence="3" id="KW-1185">Reference proteome</keyword>
<dbReference type="OrthoDB" id="2720729at2"/>
<gene>
    <name evidence="2" type="ORF">CWR48_09900</name>
</gene>
<dbReference type="Proteomes" id="UP000257143">
    <property type="component" value="Unassembled WGS sequence"/>
</dbReference>
<keyword evidence="1" id="KW-0472">Membrane</keyword>
<feature type="transmembrane region" description="Helical" evidence="1">
    <location>
        <begin position="59"/>
        <end position="79"/>
    </location>
</feature>
<evidence type="ECO:0000256" key="1">
    <source>
        <dbReference type="SAM" id="Phobius"/>
    </source>
</evidence>
<comment type="caution">
    <text evidence="2">The sequence shown here is derived from an EMBL/GenBank/DDBJ whole genome shotgun (WGS) entry which is preliminary data.</text>
</comment>
<keyword evidence="1" id="KW-1133">Transmembrane helix</keyword>
<sequence>MKKYVILFMLFTMIGAFNTNVLYGSSLHHHLVMIDEEGETLQTNHAVNLDPIDVEKQKLALVNFNNAIFLALIVTYAVYQFTAKIRMKHRLFIPMFYQSNYVITSPLPKIN</sequence>
<dbReference type="RefSeq" id="WP_115773088.1">
    <property type="nucleotide sequence ID" value="NZ_PIOC01000015.1"/>
</dbReference>
<evidence type="ECO:0000313" key="2">
    <source>
        <dbReference type="EMBL" id="RDW18813.1"/>
    </source>
</evidence>
<evidence type="ECO:0000313" key="3">
    <source>
        <dbReference type="Proteomes" id="UP000257143"/>
    </source>
</evidence>
<name>A0A3D8PRR7_9BACI</name>
<dbReference type="AlphaFoldDB" id="A0A3D8PRR7"/>
<keyword evidence="1" id="KW-0812">Transmembrane</keyword>